<dbReference type="Gene3D" id="2.60.40.4270">
    <property type="entry name" value="Listeria-Bacteroides repeat domain"/>
    <property type="match status" value="1"/>
</dbReference>
<dbReference type="EMBL" id="JACHFR010000002">
    <property type="protein sequence ID" value="MBB5218643.1"/>
    <property type="molecule type" value="Genomic_DNA"/>
</dbReference>
<dbReference type="Proteomes" id="UP000578697">
    <property type="component" value="Unassembled WGS sequence"/>
</dbReference>
<keyword evidence="2" id="KW-0732">Signal</keyword>
<dbReference type="NCBIfam" id="TIGR02543">
    <property type="entry name" value="List_Bact_rpt"/>
    <property type="match status" value="1"/>
</dbReference>
<dbReference type="PROSITE" id="PS51257">
    <property type="entry name" value="PROKAR_LIPOPROTEIN"/>
    <property type="match status" value="1"/>
</dbReference>
<feature type="chain" id="PRO_5032302194" evidence="2">
    <location>
        <begin position="25"/>
        <end position="313"/>
    </location>
</feature>
<name>A0A840SGI3_9SPIR</name>
<comment type="caution">
    <text evidence="3">The sequence shown here is derived from an EMBL/GenBank/DDBJ whole genome shotgun (WGS) entry which is preliminary data.</text>
</comment>
<proteinExistence type="predicted"/>
<comment type="subcellular location">
    <subcellularLocation>
        <location evidence="1">Cell envelope</location>
    </subcellularLocation>
</comment>
<evidence type="ECO:0000313" key="4">
    <source>
        <dbReference type="Proteomes" id="UP000578697"/>
    </source>
</evidence>
<protein>
    <submittedName>
        <fullName evidence="3">Putative repeat protein (TIGR02543 family)</fullName>
    </submittedName>
</protein>
<dbReference type="InterPro" id="IPR013378">
    <property type="entry name" value="InlB-like_B-rpt"/>
</dbReference>
<reference evidence="3 4" key="1">
    <citation type="submission" date="2020-08" db="EMBL/GenBank/DDBJ databases">
        <title>Genomic Encyclopedia of Type Strains, Phase IV (KMG-IV): sequencing the most valuable type-strain genomes for metagenomic binning, comparative biology and taxonomic classification.</title>
        <authorList>
            <person name="Goeker M."/>
        </authorList>
    </citation>
    <scope>NUCLEOTIDE SEQUENCE [LARGE SCALE GENOMIC DNA]</scope>
    <source>
        <strain evidence="3 4">DSM 103679</strain>
    </source>
</reference>
<dbReference type="GO" id="GO:0030313">
    <property type="term" value="C:cell envelope"/>
    <property type="evidence" value="ECO:0007669"/>
    <property type="project" value="UniProtKB-SubCell"/>
</dbReference>
<accession>A0A840SGI3</accession>
<keyword evidence="4" id="KW-1185">Reference proteome</keyword>
<organism evidence="3 4">
    <name type="scientific">Treponema rectale</name>
    <dbReference type="NCBI Taxonomy" id="744512"/>
    <lineage>
        <taxon>Bacteria</taxon>
        <taxon>Pseudomonadati</taxon>
        <taxon>Spirochaetota</taxon>
        <taxon>Spirochaetia</taxon>
        <taxon>Spirochaetales</taxon>
        <taxon>Treponemataceae</taxon>
        <taxon>Treponema</taxon>
    </lineage>
</organism>
<dbReference type="AlphaFoldDB" id="A0A840SGI3"/>
<dbReference type="RefSeq" id="WP_184652092.1">
    <property type="nucleotide sequence ID" value="NZ_JACHFR010000002.1"/>
</dbReference>
<evidence type="ECO:0000256" key="2">
    <source>
        <dbReference type="SAM" id="SignalP"/>
    </source>
</evidence>
<evidence type="ECO:0000313" key="3">
    <source>
        <dbReference type="EMBL" id="MBB5218643.1"/>
    </source>
</evidence>
<evidence type="ECO:0000256" key="1">
    <source>
        <dbReference type="ARBA" id="ARBA00004196"/>
    </source>
</evidence>
<dbReference type="InterPro" id="IPR042229">
    <property type="entry name" value="Listeria/Bacterioides_rpt_sf"/>
</dbReference>
<sequence length="313" mass="34176">MKKMLLLLCAFFTCIILSCSFSKSEENNGSVSFSIDKDLFYRIASRSVSYNAPENSELIMKISLSGGYEASAEIPVAEGSSVTFSDIPAGISVSATATVYKNSSSSGTGDSEEPVYSGITDFFSIKPGKNTVPLVLKKMIAVNLYNTGNVFYKTLYVRKGECLEEPEPPQQESTSEGEIYIFNGWYADDSNEVFDFTASITETTELYAKWTLMKVFIGSDDLSEIEVVMTKEEPAGADGAVYNFTADSGYDSYTWKIDGEASAADGTPFGTTNEFAFNTAGRASGSYDITLLASKTVDSEIKYYSFRTQILIE</sequence>
<feature type="signal peptide" evidence="2">
    <location>
        <begin position="1"/>
        <end position="24"/>
    </location>
</feature>
<gene>
    <name evidence="3" type="ORF">HNP77_001012</name>
</gene>